<feature type="region of interest" description="Disordered" evidence="1">
    <location>
        <begin position="719"/>
        <end position="774"/>
    </location>
</feature>
<dbReference type="HOGENOM" id="CLU_012286_0_0_1"/>
<feature type="region of interest" description="Disordered" evidence="1">
    <location>
        <begin position="874"/>
        <end position="894"/>
    </location>
</feature>
<proteinExistence type="predicted"/>
<keyword evidence="3" id="KW-1185">Reference proteome</keyword>
<feature type="region of interest" description="Disordered" evidence="1">
    <location>
        <begin position="368"/>
        <end position="388"/>
    </location>
</feature>
<feature type="region of interest" description="Disordered" evidence="1">
    <location>
        <begin position="595"/>
        <end position="615"/>
    </location>
</feature>
<dbReference type="GeneID" id="27353929"/>
<dbReference type="VEuPathDB" id="FungiDB:PV06_01855"/>
<name>A0A0D2DSX1_9EURO</name>
<evidence type="ECO:0000313" key="2">
    <source>
        <dbReference type="EMBL" id="KIW46168.1"/>
    </source>
</evidence>
<evidence type="ECO:0000256" key="1">
    <source>
        <dbReference type="SAM" id="MobiDB-lite"/>
    </source>
</evidence>
<feature type="compositionally biased region" description="Basic and acidic residues" evidence="1">
    <location>
        <begin position="529"/>
        <end position="543"/>
    </location>
</feature>
<evidence type="ECO:0000313" key="3">
    <source>
        <dbReference type="Proteomes" id="UP000053342"/>
    </source>
</evidence>
<feature type="region of interest" description="Disordered" evidence="1">
    <location>
        <begin position="523"/>
        <end position="572"/>
    </location>
</feature>
<dbReference type="RefSeq" id="XP_016266384.1">
    <property type="nucleotide sequence ID" value="XM_016402487.1"/>
</dbReference>
<organism evidence="2 3">
    <name type="scientific">Exophiala oligosperma</name>
    <dbReference type="NCBI Taxonomy" id="215243"/>
    <lineage>
        <taxon>Eukaryota</taxon>
        <taxon>Fungi</taxon>
        <taxon>Dikarya</taxon>
        <taxon>Ascomycota</taxon>
        <taxon>Pezizomycotina</taxon>
        <taxon>Eurotiomycetes</taxon>
        <taxon>Chaetothyriomycetidae</taxon>
        <taxon>Chaetothyriales</taxon>
        <taxon>Herpotrichiellaceae</taxon>
        <taxon>Exophiala</taxon>
    </lineage>
</organism>
<feature type="region of interest" description="Disordered" evidence="1">
    <location>
        <begin position="70"/>
        <end position="138"/>
    </location>
</feature>
<reference evidence="2 3" key="1">
    <citation type="submission" date="2015-01" db="EMBL/GenBank/DDBJ databases">
        <title>The Genome Sequence of Exophiala oligosperma CBS72588.</title>
        <authorList>
            <consortium name="The Broad Institute Genomics Platform"/>
            <person name="Cuomo C."/>
            <person name="de Hoog S."/>
            <person name="Gorbushina A."/>
            <person name="Stielow B."/>
            <person name="Teixiera M."/>
            <person name="Abouelleil A."/>
            <person name="Chapman S.B."/>
            <person name="Priest M."/>
            <person name="Young S.K."/>
            <person name="Wortman J."/>
            <person name="Nusbaum C."/>
            <person name="Birren B."/>
        </authorList>
    </citation>
    <scope>NUCLEOTIDE SEQUENCE [LARGE SCALE GENOMIC DNA]</scope>
    <source>
        <strain evidence="2 3">CBS 72588</strain>
    </source>
</reference>
<dbReference type="STRING" id="215243.A0A0D2DSX1"/>
<dbReference type="EMBL" id="KN847333">
    <property type="protein sequence ID" value="KIW46168.1"/>
    <property type="molecule type" value="Genomic_DNA"/>
</dbReference>
<evidence type="ECO:0008006" key="4">
    <source>
        <dbReference type="Google" id="ProtNLM"/>
    </source>
</evidence>
<sequence>MMSRIYSHNLARPERRFARHLVGDFTFALQSSETRQKIVLERNITQILDHHQKRCTKKPEAGISTNVCQIPTQGSRNATSETSAGPAEANGVVSSSIHSSEEPLAAHSSLPVMPSSAQTSLQDRRNPTERKTRRSLRGFSDKVYEEPDAELTLDLSNIRKKLNFKNNAHDDGERPSKRQKRETIKCQCYLTVWDNRDGYNIAPLVSKSEYCYVSPREIEPNGFFVDVELEKPFSIRASELKVSVLVRNEEIFALIDNYFLELKIIPCRSDSRWPPIPLLGKSDGDHFAPDIKRNGAEVLQGAVVARYTHLPQAPEADTALSVFFLHEGRTYRTKYGLQVDSIWQKSSSRSSTTRRRPDGLDLDLFRTPEQKASNADQETNALESERSNSTLAKLSTNGISGSAVSGFHNGLKSRTDGADATVVEHPEVCYDFCSTVEQKFRYATVKGYRCPLCAIWKTSKLDRLVFHLSTMHAKYSFQLQRPQRDPVSKELTHIQIKVNHPPTVKKGDEHVIAWEAPPKPFNLPAYANGDRDWVGSTETKKQSPEGSRGTLQSAHQPLPLPKPATAIPDFRTPRRKKFKAVKLLSKYGEQELVHTSISHRPVSPSEDGRSETEDEIDNEWQVELHMERLDFEGRRGGWTDCERDLYKRWDRHRMEEQLEHSRYLPNSLVRFARKHRAWLKHGNEELLEVFLDFLDRLKQHATIDDDTICEVNALIFRASPPPESSRQAGHNGTLRSQTPTRRSSRHLKADTSKSDTPQSQNPPTPGVQHHERLQPSIDRTLRCGHCSTPVPRARKSAVYCVDPECETPGITYHINCAEEAVGWKPRRKGKGKRKTNGPETGAELVTGLGVQDRSSLELSTWCCPPCTRRRKDLQKENELAASAAEAGGTRNDTV</sequence>
<feature type="compositionally biased region" description="Polar residues" evidence="1">
    <location>
        <begin position="370"/>
        <end position="388"/>
    </location>
</feature>
<gene>
    <name evidence="2" type="ORF">PV06_01855</name>
</gene>
<accession>A0A0D2DSX1</accession>
<feature type="compositionally biased region" description="Polar residues" evidence="1">
    <location>
        <begin position="724"/>
        <end position="741"/>
    </location>
</feature>
<protein>
    <recommendedName>
        <fullName evidence="4">Polycomb protein VEFS-Box domain-containing protein</fullName>
    </recommendedName>
</protein>
<dbReference type="AlphaFoldDB" id="A0A0D2DSX1"/>
<dbReference type="CDD" id="cd21552">
    <property type="entry name" value="VEFS-box_ctSUZ12-like"/>
    <property type="match status" value="1"/>
</dbReference>
<dbReference type="OrthoDB" id="166746at2759"/>
<feature type="compositionally biased region" description="Polar residues" evidence="1">
    <location>
        <begin position="70"/>
        <end position="83"/>
    </location>
</feature>
<dbReference type="Proteomes" id="UP000053342">
    <property type="component" value="Unassembled WGS sequence"/>
</dbReference>